<keyword evidence="6" id="KW-0573">Peptidoglycan synthesis</keyword>
<sequence length="470" mass="52237">MKKIHLMAICGMAMGSLAGMLKAKGYEVRGSDEQVYPPMSDQLAQLGIPYFEGFKASNLDWNPDHVVVGNVITRINPEAEALRERGIPYSSLPQILAELFIRNRHSVVVTGTHGKTTTSGVLAWTLTHARRDPGFLVGGVLNNFHSTYSVAEGEHFVIEGDEYDTAYFDKVPKFVHYRPTTGIITSIEYDHADIYDNLDRIKQEFGKFVKLIPNHGLLVACVDDPNVCEVIASAASPLQTYGYSPQAEWTIDGISKQGAETQFTVLRQGRPFGVLHTSLIGRHNLLNLLGATVVLNHLGLTPQEIDAGFSTFQGVKRRQEVRGIVNDIVVIDDFAHHPTAAKVTLEAVKEHYHGKKVWSVFEPRTAATRRDVFQQNFVDAFLDADIVIFADVHRPDKAPEGHRLSTDQLVQDLRQHNVEAFHISGVENIVNYLAERLAPGDVVLIMSNGGFGDIHEKLLTALKHRIVPER</sequence>
<dbReference type="HOGENOM" id="CLU_028104_0_2_0"/>
<dbReference type="GO" id="GO:0016881">
    <property type="term" value="F:acid-amino acid ligase activity"/>
    <property type="evidence" value="ECO:0007669"/>
    <property type="project" value="InterPro"/>
</dbReference>
<keyword evidence="7" id="KW-0131">Cell cycle</keyword>
<evidence type="ECO:0000256" key="6">
    <source>
        <dbReference type="ARBA" id="ARBA00022984"/>
    </source>
</evidence>
<evidence type="ECO:0000256" key="7">
    <source>
        <dbReference type="ARBA" id="ARBA00023306"/>
    </source>
</evidence>
<keyword evidence="8" id="KW-0961">Cell wall biogenesis/degradation</keyword>
<dbReference type="Pfam" id="PF02875">
    <property type="entry name" value="Mur_ligase_C"/>
    <property type="match status" value="1"/>
</dbReference>
<keyword evidence="3" id="KW-0547">Nucleotide-binding</keyword>
<dbReference type="InterPro" id="IPR005757">
    <property type="entry name" value="Mpl"/>
</dbReference>
<dbReference type="InterPro" id="IPR036565">
    <property type="entry name" value="Mur-like_cat_sf"/>
</dbReference>
<keyword evidence="5" id="KW-0133">Cell shape</keyword>
<feature type="domain" description="Mur ligase N-terminal catalytic" evidence="10">
    <location>
        <begin position="3"/>
        <end position="101"/>
    </location>
</feature>
<dbReference type="SUPFAM" id="SSF51984">
    <property type="entry name" value="MurCD N-terminal domain"/>
    <property type="match status" value="1"/>
</dbReference>
<protein>
    <submittedName>
        <fullName evidence="13">Probable UDP-N-acetylmuramate:L-alanyl-gamma-D-glutamyl-meso-diamino pimelate ligase</fullName>
    </submittedName>
</protein>
<dbReference type="GO" id="GO:0051301">
    <property type="term" value="P:cell division"/>
    <property type="evidence" value="ECO:0007669"/>
    <property type="project" value="UniProtKB-KW"/>
</dbReference>
<evidence type="ECO:0000256" key="9">
    <source>
        <dbReference type="SAM" id="SignalP"/>
    </source>
</evidence>
<dbReference type="Gene3D" id="3.40.50.720">
    <property type="entry name" value="NAD(P)-binding Rossmann-like Domain"/>
    <property type="match status" value="1"/>
</dbReference>
<dbReference type="EMBL" id="DF820470">
    <property type="protein sequence ID" value="GAK59767.1"/>
    <property type="molecule type" value="Genomic_DNA"/>
</dbReference>
<feature type="signal peptide" evidence="9">
    <location>
        <begin position="1"/>
        <end position="18"/>
    </location>
</feature>
<dbReference type="AlphaFoldDB" id="A0A081C5B2"/>
<dbReference type="NCBIfam" id="TIGR01081">
    <property type="entry name" value="mpl"/>
    <property type="match status" value="1"/>
</dbReference>
<evidence type="ECO:0000256" key="3">
    <source>
        <dbReference type="ARBA" id="ARBA00022741"/>
    </source>
</evidence>
<keyword evidence="1 13" id="KW-0436">Ligase</keyword>
<dbReference type="Proteomes" id="UP000030661">
    <property type="component" value="Unassembled WGS sequence"/>
</dbReference>
<organism evidence="13">
    <name type="scientific">Vecturithrix granuli</name>
    <dbReference type="NCBI Taxonomy" id="1499967"/>
    <lineage>
        <taxon>Bacteria</taxon>
        <taxon>Candidatus Moduliflexota</taxon>
        <taxon>Candidatus Vecturitrichia</taxon>
        <taxon>Candidatus Vecturitrichales</taxon>
        <taxon>Candidatus Vecturitrichaceae</taxon>
        <taxon>Candidatus Vecturithrix</taxon>
    </lineage>
</organism>
<dbReference type="InterPro" id="IPR000713">
    <property type="entry name" value="Mur_ligase_N"/>
</dbReference>
<proteinExistence type="predicted"/>
<dbReference type="InterPro" id="IPR013221">
    <property type="entry name" value="Mur_ligase_cen"/>
</dbReference>
<evidence type="ECO:0000256" key="5">
    <source>
        <dbReference type="ARBA" id="ARBA00022960"/>
    </source>
</evidence>
<dbReference type="GO" id="GO:0005524">
    <property type="term" value="F:ATP binding"/>
    <property type="evidence" value="ECO:0007669"/>
    <property type="project" value="UniProtKB-KW"/>
</dbReference>
<feature type="domain" description="Mur ligase C-terminal" evidence="11">
    <location>
        <begin position="317"/>
        <end position="449"/>
    </location>
</feature>
<dbReference type="eggNOG" id="COG0773">
    <property type="taxonomic scope" value="Bacteria"/>
</dbReference>
<evidence type="ECO:0000256" key="1">
    <source>
        <dbReference type="ARBA" id="ARBA00022598"/>
    </source>
</evidence>
<keyword evidence="9" id="KW-0732">Signal</keyword>
<feature type="domain" description="Mur ligase central" evidence="12">
    <location>
        <begin position="109"/>
        <end position="294"/>
    </location>
</feature>
<dbReference type="Gene3D" id="3.40.1190.10">
    <property type="entry name" value="Mur-like, catalytic domain"/>
    <property type="match status" value="1"/>
</dbReference>
<dbReference type="SUPFAM" id="SSF53244">
    <property type="entry name" value="MurD-like peptide ligases, peptide-binding domain"/>
    <property type="match status" value="1"/>
</dbReference>
<dbReference type="GO" id="GO:0071555">
    <property type="term" value="P:cell wall organization"/>
    <property type="evidence" value="ECO:0007669"/>
    <property type="project" value="UniProtKB-KW"/>
</dbReference>
<dbReference type="InterPro" id="IPR050061">
    <property type="entry name" value="MurCDEF_pg_biosynth"/>
</dbReference>
<dbReference type="PANTHER" id="PTHR43445">
    <property type="entry name" value="UDP-N-ACETYLMURAMATE--L-ALANINE LIGASE-RELATED"/>
    <property type="match status" value="1"/>
</dbReference>
<dbReference type="STRING" id="1499967.U27_06752"/>
<dbReference type="GO" id="GO:0009252">
    <property type="term" value="P:peptidoglycan biosynthetic process"/>
    <property type="evidence" value="ECO:0007669"/>
    <property type="project" value="UniProtKB-KW"/>
</dbReference>
<evidence type="ECO:0000256" key="2">
    <source>
        <dbReference type="ARBA" id="ARBA00022618"/>
    </source>
</evidence>
<dbReference type="Pfam" id="PF01225">
    <property type="entry name" value="Mur_ligase"/>
    <property type="match status" value="1"/>
</dbReference>
<dbReference type="PANTHER" id="PTHR43445:SF5">
    <property type="entry name" value="UDP-N-ACETYLMURAMATE--L-ALANYL-GAMMA-D-GLUTAMYL-MESO-2,6-DIAMINOHEPTANDIOATE LIGASE"/>
    <property type="match status" value="1"/>
</dbReference>
<accession>A0A081C5B2</accession>
<evidence type="ECO:0000259" key="10">
    <source>
        <dbReference type="Pfam" id="PF01225"/>
    </source>
</evidence>
<evidence type="ECO:0000256" key="8">
    <source>
        <dbReference type="ARBA" id="ARBA00023316"/>
    </source>
</evidence>
<keyword evidence="4" id="KW-0067">ATP-binding</keyword>
<keyword evidence="14" id="KW-1185">Reference proteome</keyword>
<dbReference type="Pfam" id="PF08245">
    <property type="entry name" value="Mur_ligase_M"/>
    <property type="match status" value="1"/>
</dbReference>
<feature type="chain" id="PRO_5001755641" evidence="9">
    <location>
        <begin position="19"/>
        <end position="470"/>
    </location>
</feature>
<evidence type="ECO:0000313" key="14">
    <source>
        <dbReference type="Proteomes" id="UP000030661"/>
    </source>
</evidence>
<evidence type="ECO:0000259" key="11">
    <source>
        <dbReference type="Pfam" id="PF02875"/>
    </source>
</evidence>
<dbReference type="SUPFAM" id="SSF53623">
    <property type="entry name" value="MurD-like peptide ligases, catalytic domain"/>
    <property type="match status" value="1"/>
</dbReference>
<gene>
    <name evidence="13" type="ORF">U27_06752</name>
</gene>
<dbReference type="GO" id="GO:0008360">
    <property type="term" value="P:regulation of cell shape"/>
    <property type="evidence" value="ECO:0007669"/>
    <property type="project" value="UniProtKB-KW"/>
</dbReference>
<reference evidence="13" key="1">
    <citation type="journal article" date="2015" name="PeerJ">
        <title>First genomic representation of candidate bacterial phylum KSB3 points to enhanced environmental sensing as a trigger of wastewater bulking.</title>
        <authorList>
            <person name="Sekiguchi Y."/>
            <person name="Ohashi A."/>
            <person name="Parks D.H."/>
            <person name="Yamauchi T."/>
            <person name="Tyson G.W."/>
            <person name="Hugenholtz P."/>
        </authorList>
    </citation>
    <scope>NUCLEOTIDE SEQUENCE [LARGE SCALE GENOMIC DNA]</scope>
</reference>
<dbReference type="InterPro" id="IPR036615">
    <property type="entry name" value="Mur_ligase_C_dom_sf"/>
</dbReference>
<dbReference type="Gene3D" id="3.90.190.20">
    <property type="entry name" value="Mur ligase, C-terminal domain"/>
    <property type="match status" value="1"/>
</dbReference>
<dbReference type="InterPro" id="IPR004101">
    <property type="entry name" value="Mur_ligase_C"/>
</dbReference>
<evidence type="ECO:0000256" key="4">
    <source>
        <dbReference type="ARBA" id="ARBA00022840"/>
    </source>
</evidence>
<name>A0A081C5B2_VECG1</name>
<keyword evidence="2" id="KW-0132">Cell division</keyword>
<evidence type="ECO:0000313" key="13">
    <source>
        <dbReference type="EMBL" id="GAK59767.1"/>
    </source>
</evidence>
<evidence type="ECO:0000259" key="12">
    <source>
        <dbReference type="Pfam" id="PF08245"/>
    </source>
</evidence>